<evidence type="ECO:0000256" key="1">
    <source>
        <dbReference type="ARBA" id="ARBA00004651"/>
    </source>
</evidence>
<evidence type="ECO:0000256" key="12">
    <source>
        <dbReference type="SAM" id="Phobius"/>
    </source>
</evidence>
<evidence type="ECO:0000256" key="5">
    <source>
        <dbReference type="ARBA" id="ARBA00022692"/>
    </source>
</evidence>
<dbReference type="InterPro" id="IPR001734">
    <property type="entry name" value="Na/solute_symporter"/>
</dbReference>
<comment type="similarity">
    <text evidence="2 11">Belongs to the sodium:solute symporter (SSF) (TC 2.A.21) family.</text>
</comment>
<feature type="transmembrane region" description="Helical" evidence="12">
    <location>
        <begin position="359"/>
        <end position="385"/>
    </location>
</feature>
<comment type="subcellular location">
    <subcellularLocation>
        <location evidence="1">Cell membrane</location>
        <topology evidence="1">Multi-pass membrane protein</topology>
    </subcellularLocation>
</comment>
<feature type="transmembrane region" description="Helical" evidence="12">
    <location>
        <begin position="106"/>
        <end position="129"/>
    </location>
</feature>
<evidence type="ECO:0008006" key="14">
    <source>
        <dbReference type="Google" id="ProtNLM"/>
    </source>
</evidence>
<evidence type="ECO:0000256" key="8">
    <source>
        <dbReference type="ARBA" id="ARBA00023065"/>
    </source>
</evidence>
<accession>A0A1I8N317</accession>
<reference evidence="13" key="1">
    <citation type="submission" date="2020-05" db="UniProtKB">
        <authorList>
            <consortium name="EnsemblMetazoa"/>
        </authorList>
    </citation>
    <scope>IDENTIFICATION</scope>
    <source>
        <strain evidence="13">Aabys</strain>
    </source>
</reference>
<feature type="transmembrane region" description="Helical" evidence="12">
    <location>
        <begin position="75"/>
        <end position="94"/>
    </location>
</feature>
<gene>
    <name evidence="13" type="primary">101887763</name>
</gene>
<evidence type="ECO:0000313" key="13">
    <source>
        <dbReference type="EnsemblMetazoa" id="MDOA011005-PA"/>
    </source>
</evidence>
<feature type="transmembrane region" description="Helical" evidence="12">
    <location>
        <begin position="537"/>
        <end position="558"/>
    </location>
</feature>
<dbReference type="eggNOG" id="KOG2349">
    <property type="taxonomic scope" value="Eukaryota"/>
</dbReference>
<dbReference type="PANTHER" id="PTHR42985">
    <property type="entry name" value="SODIUM-COUPLED MONOCARBOXYLATE TRANSPORTER"/>
    <property type="match status" value="1"/>
</dbReference>
<evidence type="ECO:0000256" key="7">
    <source>
        <dbReference type="ARBA" id="ARBA00023053"/>
    </source>
</evidence>
<feature type="transmembrane region" description="Helical" evidence="12">
    <location>
        <begin position="150"/>
        <end position="174"/>
    </location>
</feature>
<dbReference type="OrthoDB" id="6132759at2759"/>
<keyword evidence="8" id="KW-0406">Ion transport</keyword>
<organism evidence="13">
    <name type="scientific">Musca domestica</name>
    <name type="common">House fly</name>
    <dbReference type="NCBI Taxonomy" id="7370"/>
    <lineage>
        <taxon>Eukaryota</taxon>
        <taxon>Metazoa</taxon>
        <taxon>Ecdysozoa</taxon>
        <taxon>Arthropoda</taxon>
        <taxon>Hexapoda</taxon>
        <taxon>Insecta</taxon>
        <taxon>Pterygota</taxon>
        <taxon>Neoptera</taxon>
        <taxon>Endopterygota</taxon>
        <taxon>Diptera</taxon>
        <taxon>Brachycera</taxon>
        <taxon>Muscomorpha</taxon>
        <taxon>Muscoidea</taxon>
        <taxon>Muscidae</taxon>
        <taxon>Musca</taxon>
    </lineage>
</organism>
<dbReference type="VEuPathDB" id="VectorBase:MDOA011005"/>
<evidence type="ECO:0000256" key="6">
    <source>
        <dbReference type="ARBA" id="ARBA00022989"/>
    </source>
</evidence>
<evidence type="ECO:0000256" key="10">
    <source>
        <dbReference type="ARBA" id="ARBA00023201"/>
    </source>
</evidence>
<feature type="transmembrane region" description="Helical" evidence="12">
    <location>
        <begin position="33"/>
        <end position="54"/>
    </location>
</feature>
<evidence type="ECO:0000256" key="9">
    <source>
        <dbReference type="ARBA" id="ARBA00023136"/>
    </source>
</evidence>
<keyword evidence="3" id="KW-0813">Transport</keyword>
<dbReference type="NCBIfam" id="TIGR00813">
    <property type="entry name" value="sss"/>
    <property type="match status" value="1"/>
</dbReference>
<dbReference type="CDD" id="cd11492">
    <property type="entry name" value="SLC5sbd_NIS-SMVT"/>
    <property type="match status" value="1"/>
</dbReference>
<feature type="transmembrane region" description="Helical" evidence="12">
    <location>
        <begin position="406"/>
        <end position="424"/>
    </location>
</feature>
<feature type="transmembrane region" description="Helical" evidence="12">
    <location>
        <begin position="459"/>
        <end position="478"/>
    </location>
</feature>
<dbReference type="STRING" id="7370.A0A1I8N317"/>
<dbReference type="KEGG" id="mde:101887763"/>
<dbReference type="PANTHER" id="PTHR42985:SF46">
    <property type="entry name" value="FI02923P-RELATED"/>
    <property type="match status" value="1"/>
</dbReference>
<dbReference type="InterPro" id="IPR038377">
    <property type="entry name" value="Na/Glc_symporter_sf"/>
</dbReference>
<evidence type="ECO:0000256" key="11">
    <source>
        <dbReference type="RuleBase" id="RU362091"/>
    </source>
</evidence>
<dbReference type="Gene3D" id="1.20.1730.10">
    <property type="entry name" value="Sodium/glucose cotransporter"/>
    <property type="match status" value="1"/>
</dbReference>
<dbReference type="AlphaFoldDB" id="A0A1I8N317"/>
<feature type="transmembrane region" description="Helical" evidence="12">
    <location>
        <begin position="180"/>
        <end position="199"/>
    </location>
</feature>
<evidence type="ECO:0000256" key="4">
    <source>
        <dbReference type="ARBA" id="ARBA00022475"/>
    </source>
</evidence>
<feature type="transmembrane region" description="Helical" evidence="12">
    <location>
        <begin position="430"/>
        <end position="452"/>
    </location>
</feature>
<dbReference type="RefSeq" id="XP_005189948.2">
    <property type="nucleotide sequence ID" value="XM_005189891.4"/>
</dbReference>
<keyword evidence="6 12" id="KW-1133">Transmembrane helix</keyword>
<dbReference type="InterPro" id="IPR051163">
    <property type="entry name" value="Sodium:Solute_Symporter_SSF"/>
</dbReference>
<evidence type="ECO:0000256" key="3">
    <source>
        <dbReference type="ARBA" id="ARBA00022448"/>
    </source>
</evidence>
<keyword evidence="4" id="KW-1003">Cell membrane</keyword>
<feature type="transmembrane region" description="Helical" evidence="12">
    <location>
        <begin position="261"/>
        <end position="278"/>
    </location>
</feature>
<keyword evidence="9 12" id="KW-0472">Membrane</keyword>
<dbReference type="EnsemblMetazoa" id="MDOA011005-RA">
    <property type="protein sequence ID" value="MDOA011005-PA"/>
    <property type="gene ID" value="MDOA011005"/>
</dbReference>
<dbReference type="GO" id="GO:0005886">
    <property type="term" value="C:plasma membrane"/>
    <property type="evidence" value="ECO:0007669"/>
    <property type="project" value="UniProtKB-SubCell"/>
</dbReference>
<dbReference type="GO" id="GO:0006814">
    <property type="term" value="P:sodium ion transport"/>
    <property type="evidence" value="ECO:0007669"/>
    <property type="project" value="UniProtKB-KW"/>
</dbReference>
<keyword evidence="7" id="KW-0915">Sodium</keyword>
<protein>
    <recommendedName>
        <fullName evidence="14">Sodium:solute symporter family protein</fullName>
    </recommendedName>
</protein>
<sequence>MNASIITSTMASAVVSNGSGVISDISQFVFNSVDYSVFVFMLCISAGIGVYFGFFAKGEDTTEEYLHGGKQMKTLPIAISLVASQLSGISIMTIPAEMYSYGINWFFNVVSMVIIIPILLWVVIPVFYNNNISNCYEYLEVRFNRKTRELQTIAFMVTLFLMLPVFIFIPALAFSQVTGINIHLINGVVCAICVFYTMFGGIKAVVWTDVVQAAIMVMSVTLVGVLGAIKVGGVTEVFRIAGEGQRLNVNLEFDATTRSTFWNNFISSTIMWTSYVGLNQSCVQRIVSLPSLKHARRSLIIFGFGFVMIMFFNCFTGIVMYARYHDCDPLEAGFVSKADKLMPFFVQDVVGHLKGMPGVFISCVFSAALSTMSAGMNSLAGIVYFDYIKPHIKHTERRANLTMKTLVLLTGLYCILAGTVVEKFSSILQIVYSIGGVTFGSVFGVFLLGMLVPKAHGRAAFWAAISSMLVMVYIVGASQGRNHYETLPSSVESCPVLNMTSSSLTSPLDAMPHQQDSDSLSPATDKGFHILDLSFNWYSTLGAIIVFAVGIPLSYILSPEKGAKFDVKLLSPIIQPFANYELAQTEEVLEVITAKTKS</sequence>
<keyword evidence="10" id="KW-0739">Sodium transport</keyword>
<keyword evidence="5 12" id="KW-0812">Transmembrane</keyword>
<proteinExistence type="inferred from homology"/>
<name>A0A1I8N317_MUSDO</name>
<dbReference type="PROSITE" id="PS50283">
    <property type="entry name" value="NA_SOLUT_SYMP_3"/>
    <property type="match status" value="1"/>
</dbReference>
<dbReference type="GO" id="GO:0015293">
    <property type="term" value="F:symporter activity"/>
    <property type="evidence" value="ECO:0007669"/>
    <property type="project" value="TreeGrafter"/>
</dbReference>
<feature type="transmembrane region" description="Helical" evidence="12">
    <location>
        <begin position="299"/>
        <end position="322"/>
    </location>
</feature>
<evidence type="ECO:0000256" key="2">
    <source>
        <dbReference type="ARBA" id="ARBA00006434"/>
    </source>
</evidence>
<dbReference type="VEuPathDB" id="VectorBase:MDOMA2_019239"/>
<feature type="transmembrane region" description="Helical" evidence="12">
    <location>
        <begin position="206"/>
        <end position="229"/>
    </location>
</feature>
<dbReference type="Pfam" id="PF00474">
    <property type="entry name" value="SSF"/>
    <property type="match status" value="1"/>
</dbReference>